<evidence type="ECO:0000313" key="1">
    <source>
        <dbReference type="EMBL" id="CAA9357515.1"/>
    </source>
</evidence>
<gene>
    <name evidence="1" type="ORF">AVDCRST_MAG68-4098</name>
</gene>
<organism evidence="1">
    <name type="scientific">uncultured Gemmatimonadota bacterium</name>
    <dbReference type="NCBI Taxonomy" id="203437"/>
    <lineage>
        <taxon>Bacteria</taxon>
        <taxon>Pseudomonadati</taxon>
        <taxon>Gemmatimonadota</taxon>
        <taxon>environmental samples</taxon>
    </lineage>
</organism>
<name>A0A6J4MGZ2_9BACT</name>
<dbReference type="EMBL" id="CADCTW010000190">
    <property type="protein sequence ID" value="CAA9357515.1"/>
    <property type="molecule type" value="Genomic_DNA"/>
</dbReference>
<proteinExistence type="predicted"/>
<accession>A0A6J4MGZ2</accession>
<dbReference type="AlphaFoldDB" id="A0A6J4MGZ2"/>
<protein>
    <submittedName>
        <fullName evidence="1">Uncharacterized protein</fullName>
    </submittedName>
</protein>
<sequence>MGMAERLDFESWWADFLEQIRRVDRVEGEYAPARLVQSIRELPSDLRSVFLDRLLQVALAGGRDAGLALLALESEAEPRQCDVIAGHVARLLAASTGCAGEEAIAPLLRVLAARQANHYLPLVSRYLHEREICALWTSVAWGLWPAHPAEFAAAWARYFTSVPAVVWRGTAVVQAFVSRPAALEAVRRGVEERSAGAWADLRSALLEESRRPWVSPADRAALEALAAPAG</sequence>
<reference evidence="1" key="1">
    <citation type="submission" date="2020-02" db="EMBL/GenBank/DDBJ databases">
        <authorList>
            <person name="Meier V. D."/>
        </authorList>
    </citation>
    <scope>NUCLEOTIDE SEQUENCE</scope>
    <source>
        <strain evidence="1">AVDCRST_MAG68</strain>
    </source>
</reference>